<feature type="compositionally biased region" description="Basic and acidic residues" evidence="1">
    <location>
        <begin position="1"/>
        <end position="23"/>
    </location>
</feature>
<protein>
    <submittedName>
        <fullName evidence="2">Uncharacterized protein</fullName>
    </submittedName>
</protein>
<organism evidence="2 3">
    <name type="scientific">Panicum miliaceum</name>
    <name type="common">Proso millet</name>
    <name type="synonym">Broomcorn millet</name>
    <dbReference type="NCBI Taxonomy" id="4540"/>
    <lineage>
        <taxon>Eukaryota</taxon>
        <taxon>Viridiplantae</taxon>
        <taxon>Streptophyta</taxon>
        <taxon>Embryophyta</taxon>
        <taxon>Tracheophyta</taxon>
        <taxon>Spermatophyta</taxon>
        <taxon>Magnoliopsida</taxon>
        <taxon>Liliopsida</taxon>
        <taxon>Poales</taxon>
        <taxon>Poaceae</taxon>
        <taxon>PACMAD clade</taxon>
        <taxon>Panicoideae</taxon>
        <taxon>Panicodae</taxon>
        <taxon>Paniceae</taxon>
        <taxon>Panicinae</taxon>
        <taxon>Panicum</taxon>
        <taxon>Panicum sect. Panicum</taxon>
    </lineage>
</organism>
<evidence type="ECO:0000313" key="2">
    <source>
        <dbReference type="EMBL" id="RLN04424.1"/>
    </source>
</evidence>
<proteinExistence type="predicted"/>
<gene>
    <name evidence="2" type="ORF">C2845_PM13G09400</name>
</gene>
<evidence type="ECO:0000313" key="3">
    <source>
        <dbReference type="Proteomes" id="UP000275267"/>
    </source>
</evidence>
<keyword evidence="3" id="KW-1185">Reference proteome</keyword>
<comment type="caution">
    <text evidence="2">The sequence shown here is derived from an EMBL/GenBank/DDBJ whole genome shotgun (WGS) entry which is preliminary data.</text>
</comment>
<reference evidence="3" key="1">
    <citation type="journal article" date="2019" name="Nat. Commun.">
        <title>The genome of broomcorn millet.</title>
        <authorList>
            <person name="Zou C."/>
            <person name="Miki D."/>
            <person name="Li D."/>
            <person name="Tang Q."/>
            <person name="Xiao L."/>
            <person name="Rajput S."/>
            <person name="Deng P."/>
            <person name="Jia W."/>
            <person name="Huang R."/>
            <person name="Zhang M."/>
            <person name="Sun Y."/>
            <person name="Hu J."/>
            <person name="Fu X."/>
            <person name="Schnable P.S."/>
            <person name="Li F."/>
            <person name="Zhang H."/>
            <person name="Feng B."/>
            <person name="Zhu X."/>
            <person name="Liu R."/>
            <person name="Schnable J.C."/>
            <person name="Zhu J.-K."/>
            <person name="Zhang H."/>
        </authorList>
    </citation>
    <scope>NUCLEOTIDE SEQUENCE [LARGE SCALE GENOMIC DNA]</scope>
</reference>
<dbReference type="EMBL" id="PQIB02000008">
    <property type="protein sequence ID" value="RLN04424.1"/>
    <property type="molecule type" value="Genomic_DNA"/>
</dbReference>
<feature type="region of interest" description="Disordered" evidence="1">
    <location>
        <begin position="81"/>
        <end position="105"/>
    </location>
</feature>
<feature type="region of interest" description="Disordered" evidence="1">
    <location>
        <begin position="1"/>
        <end position="56"/>
    </location>
</feature>
<dbReference type="Proteomes" id="UP000275267">
    <property type="component" value="Unassembled WGS sequence"/>
</dbReference>
<accession>A0A3L6RIT1</accession>
<evidence type="ECO:0000256" key="1">
    <source>
        <dbReference type="SAM" id="MobiDB-lite"/>
    </source>
</evidence>
<sequence>MDKGRAQEPDESPKSMHESSDREDGSDEETSFEEPSPLRIPCAKRQRVEIPDPDYNLNDELKVAPRCSARRLFNEEETIVPSEDTVAPTSSNTEKQKRGQRKMNKLHTRVSPVTTIDKDEAPIEPAGINTNWRNDCGVLVRRKINVTYDSWPEVPNNDKKTLWNSLSAIYRFPPELYERCKAATLKTMGSSYRIKCQNWFSL</sequence>
<name>A0A3L6RIT1_PANMI</name>
<dbReference type="AlphaFoldDB" id="A0A3L6RIT1"/>